<name>A0ABX7DG82_CORST</name>
<evidence type="ECO:0000313" key="2">
    <source>
        <dbReference type="Proteomes" id="UP000595757"/>
    </source>
</evidence>
<dbReference type="EMBL" id="CP068158">
    <property type="protein sequence ID" value="QQU77444.1"/>
    <property type="molecule type" value="Genomic_DNA"/>
</dbReference>
<gene>
    <name evidence="1" type="ORF">I6I72_02420</name>
</gene>
<dbReference type="Proteomes" id="UP000595757">
    <property type="component" value="Chromosome"/>
</dbReference>
<dbReference type="RefSeq" id="WP_049062743.1">
    <property type="nucleotide sequence ID" value="NZ_CP068158.1"/>
</dbReference>
<keyword evidence="2" id="KW-1185">Reference proteome</keyword>
<accession>A0ABX7DG82</accession>
<sequence length="585" mass="65040">MNQARIFLNWDEVENMGRIEWSRYSGEDIEHAIAMFIASEDQYAEKISPSRGDGGIDILVRYPRTIVYQVKGFSGPLKAGQKKQILDSMKTLSADDRWSELDVEEWHLVMPWDPTPEALKWLIDQGNQLGMKGVVWDGLARCEAWAAKYHEITDYYFNGSRETVIEMADAFVKRGQLRNLIPEGADKEIVDVRDSLSSVLDQLNRLDPHYTYGISTGPFITTFPEAFDMLPAPQAPELVFSTLHVVNGQLVRINVFAKNSLSTELRPISIHSLLTAVQGSPEHVAIQKSLRFGVPLHLESGVMDIEVDAPGGLSGSAAEGAIILTPIAGNLANAPELRIVEIDEGFDELGSLELVREYIGTGVPDDDGIPGFSTRLRDRSGAFDIELLTDVRDEQTTTTLSMKLPQGCLVAELRAVIDFYLKVKLSRGLIVAPRFGPIPKQLLSQLIMLEPSFIDHAEKVGAFLNDLATIQEHVTFGVRVPSAEDISRDWIELVHRMAILLRDGAVSMPVESVRTHHDSREKWSTEATPFNIAFAVDIPISGETATFNCQYIFNGLLSGEAIETEDGLVDEWKVVDQVLKIELVE</sequence>
<proteinExistence type="predicted"/>
<reference evidence="1 2" key="1">
    <citation type="submission" date="2021-01" db="EMBL/GenBank/DDBJ databases">
        <title>FDA dAtabase for Regulatory Grade micrObial Sequences (FDA-ARGOS): Supporting development and validation of Infectious Disease Dx tests.</title>
        <authorList>
            <person name="Sproer C."/>
            <person name="Gronow S."/>
            <person name="Severitt S."/>
            <person name="Schroder I."/>
            <person name="Tallon L."/>
            <person name="Sadzewicz L."/>
            <person name="Zhao X."/>
            <person name="Boylan J."/>
            <person name="Ott S."/>
            <person name="Bowen H."/>
            <person name="Vavikolanu K."/>
            <person name="Mehta A."/>
            <person name="Aluvathingal J."/>
            <person name="Nadendla S."/>
            <person name="Lowell S."/>
            <person name="Myers T."/>
            <person name="Yan Y."/>
            <person name="Sichtig H."/>
        </authorList>
    </citation>
    <scope>NUCLEOTIDE SEQUENCE [LARGE SCALE GENOMIC DNA]</scope>
    <source>
        <strain evidence="1 2">FDAARGOS_1115</strain>
    </source>
</reference>
<organism evidence="1 2">
    <name type="scientific">Corynebacterium striatum</name>
    <dbReference type="NCBI Taxonomy" id="43770"/>
    <lineage>
        <taxon>Bacteria</taxon>
        <taxon>Bacillati</taxon>
        <taxon>Actinomycetota</taxon>
        <taxon>Actinomycetes</taxon>
        <taxon>Mycobacteriales</taxon>
        <taxon>Corynebacteriaceae</taxon>
        <taxon>Corynebacterium</taxon>
    </lineage>
</organism>
<dbReference type="GeneID" id="72410837"/>
<protein>
    <recommendedName>
        <fullName evidence="3">Restriction endonuclease type IV Mrr domain-containing protein</fullName>
    </recommendedName>
</protein>
<evidence type="ECO:0000313" key="1">
    <source>
        <dbReference type="EMBL" id="QQU77444.1"/>
    </source>
</evidence>
<evidence type="ECO:0008006" key="3">
    <source>
        <dbReference type="Google" id="ProtNLM"/>
    </source>
</evidence>